<accession>A0ABT5MUR6</accession>
<proteinExistence type="predicted"/>
<evidence type="ECO:0000313" key="1">
    <source>
        <dbReference type="EMBL" id="MDD0824618.1"/>
    </source>
</evidence>
<organism evidence="1 2">
    <name type="scientific">Mannheimia cairinae</name>
    <dbReference type="NCBI Taxonomy" id="3025936"/>
    <lineage>
        <taxon>Bacteria</taxon>
        <taxon>Pseudomonadati</taxon>
        <taxon>Pseudomonadota</taxon>
        <taxon>Gammaproteobacteria</taxon>
        <taxon>Pasteurellales</taxon>
        <taxon>Pasteurellaceae</taxon>
        <taxon>Mannheimia</taxon>
    </lineage>
</organism>
<sequence length="87" mass="9473">MEIKDFSALQLALNACTGISTLAIATSNDPQSKAKLLNSLTAVKEVLDILENGQRNQSADMAYSMLYDAYHKALNAVNGHFEPETKN</sequence>
<comment type="caution">
    <text evidence="1">The sequence shown here is derived from an EMBL/GenBank/DDBJ whole genome shotgun (WGS) entry which is preliminary data.</text>
</comment>
<protein>
    <submittedName>
        <fullName evidence="1">Uncharacterized protein</fullName>
    </submittedName>
</protein>
<gene>
    <name evidence="1" type="ORF">PTQ27_09125</name>
</gene>
<name>A0ABT5MUR6_9PAST</name>
<dbReference type="RefSeq" id="WP_273748995.1">
    <property type="nucleotide sequence ID" value="NZ_JAQSJE010000009.1"/>
</dbReference>
<dbReference type="EMBL" id="JAQSJE010000009">
    <property type="protein sequence ID" value="MDD0824618.1"/>
    <property type="molecule type" value="Genomic_DNA"/>
</dbReference>
<keyword evidence="2" id="KW-1185">Reference proteome</keyword>
<reference evidence="1 2" key="1">
    <citation type="submission" date="2023-02" db="EMBL/GenBank/DDBJ databases">
        <title>Mannheimia cairiniae sp. nov., a novel species of Mannheimia obtained from moscovy ducks (Cairina moschata) and reclassification of Mannheimia ovis as heterotypic synonym of Mannheimia pernigra.</title>
        <authorList>
            <person name="Christensen H."/>
        </authorList>
    </citation>
    <scope>NUCLEOTIDE SEQUENCE [LARGE SCALE GENOMIC DNA]</scope>
    <source>
        <strain evidence="1 2">AT1</strain>
    </source>
</reference>
<dbReference type="Proteomes" id="UP001221909">
    <property type="component" value="Unassembled WGS sequence"/>
</dbReference>
<evidence type="ECO:0000313" key="2">
    <source>
        <dbReference type="Proteomes" id="UP001221909"/>
    </source>
</evidence>